<dbReference type="Gene3D" id="3.40.50.450">
    <property type="match status" value="1"/>
</dbReference>
<keyword evidence="8" id="KW-0324">Glycolysis</keyword>
<comment type="cofactor">
    <cofactor evidence="1">
        <name>Mg(2+)</name>
        <dbReference type="ChEBI" id="CHEBI:18420"/>
    </cofactor>
</comment>
<evidence type="ECO:0000256" key="8">
    <source>
        <dbReference type="ARBA" id="ARBA00023152"/>
    </source>
</evidence>
<dbReference type="PRINTS" id="PR00476">
    <property type="entry name" value="PHFRCTKINASE"/>
</dbReference>
<dbReference type="OrthoDB" id="9802503at2"/>
<dbReference type="PANTHER" id="PTHR13697">
    <property type="entry name" value="PHOSPHOFRUCTOKINASE"/>
    <property type="match status" value="1"/>
</dbReference>
<reference evidence="11 12" key="1">
    <citation type="submission" date="2019-01" db="EMBL/GenBank/DDBJ databases">
        <title>Ktedonosporobacter rubrisoli SCAWS-G2.</title>
        <authorList>
            <person name="Huang Y."/>
            <person name="Yan B."/>
        </authorList>
    </citation>
    <scope>NUCLEOTIDE SEQUENCE [LARGE SCALE GENOMIC DNA]</scope>
    <source>
        <strain evidence="11 12">SCAWS-G2</strain>
    </source>
</reference>
<proteinExistence type="inferred from homology"/>
<dbReference type="GO" id="GO:0048029">
    <property type="term" value="F:monosaccharide binding"/>
    <property type="evidence" value="ECO:0007669"/>
    <property type="project" value="TreeGrafter"/>
</dbReference>
<dbReference type="Proteomes" id="UP000290365">
    <property type="component" value="Chromosome"/>
</dbReference>
<sequence>MPGHTSSPIRTLGVLTGGGDVPGLNAAIKAMAYRAEPMGIRVIGLRLGWAGITFLDRSRGIENLYFRAEDPSTWQGSYLMSLTRLTTRTIDRQGGTILQSSRTNPGKVRVGELPPHLASYGAGRAPDDRIDLTEEVMANIKFLGLDGLVVIGGDDTLSYGAVLDARGVPVWGIPKTMDNDVPGTDYCIGFQTAISRAAEFINRMRSTAGSHSETVLFRMFGRDAGFTALETAIVTWADRLLIPEVPANVDVLADLVAQDRRNPQNYSTVVLSEGANLGMAVPEVGEPDAYGHRKKANIAEFLGEQLSQRLPGVRFLPIDLTYFLRSGEPEVYDKHMAIFYANLIMSMVEKGEHGVMAAQRDGAFICTDIPGKDLSPRRVDPADYHTTRYRPRFEHITGSYRPQPRA</sequence>
<comment type="similarity">
    <text evidence="9">Belongs to the phosphofructokinase type A (PFKA) family.</text>
</comment>
<feature type="domain" description="Phosphofructokinase" evidence="10">
    <location>
        <begin position="12"/>
        <end position="342"/>
    </location>
</feature>
<dbReference type="Gene3D" id="3.40.50.460">
    <property type="entry name" value="Phosphofructokinase domain"/>
    <property type="match status" value="1"/>
</dbReference>
<keyword evidence="7" id="KW-0460">Magnesium</keyword>
<dbReference type="SUPFAM" id="SSF53784">
    <property type="entry name" value="Phosphofructokinase"/>
    <property type="match status" value="1"/>
</dbReference>
<dbReference type="PANTHER" id="PTHR13697:SF52">
    <property type="entry name" value="ATP-DEPENDENT 6-PHOSPHOFRUCTOKINASE 3"/>
    <property type="match status" value="1"/>
</dbReference>
<dbReference type="GO" id="GO:0005524">
    <property type="term" value="F:ATP binding"/>
    <property type="evidence" value="ECO:0007669"/>
    <property type="project" value="TreeGrafter"/>
</dbReference>
<organism evidence="11 12">
    <name type="scientific">Ktedonosporobacter rubrisoli</name>
    <dbReference type="NCBI Taxonomy" id="2509675"/>
    <lineage>
        <taxon>Bacteria</taxon>
        <taxon>Bacillati</taxon>
        <taxon>Chloroflexota</taxon>
        <taxon>Ktedonobacteria</taxon>
        <taxon>Ktedonobacterales</taxon>
        <taxon>Ktedonosporobacteraceae</taxon>
        <taxon>Ktedonosporobacter</taxon>
    </lineage>
</organism>
<evidence type="ECO:0000256" key="2">
    <source>
        <dbReference type="ARBA" id="ARBA00004679"/>
    </source>
</evidence>
<comment type="pathway">
    <text evidence="2">Carbohydrate degradation; glycolysis; D-glyceraldehyde 3-phosphate and glycerone phosphate from D-glucose: step 3/4.</text>
</comment>
<name>A0A4P6JSH2_KTERU</name>
<keyword evidence="4" id="KW-0808">Transferase</keyword>
<dbReference type="Pfam" id="PF00365">
    <property type="entry name" value="PFK"/>
    <property type="match status" value="1"/>
</dbReference>
<dbReference type="InterPro" id="IPR022953">
    <property type="entry name" value="ATP_PFK"/>
</dbReference>
<dbReference type="GO" id="GO:0006002">
    <property type="term" value="P:fructose 6-phosphate metabolic process"/>
    <property type="evidence" value="ECO:0007669"/>
    <property type="project" value="InterPro"/>
</dbReference>
<dbReference type="InterPro" id="IPR000023">
    <property type="entry name" value="Phosphofructokinase_dom"/>
</dbReference>
<evidence type="ECO:0000256" key="5">
    <source>
        <dbReference type="ARBA" id="ARBA00022723"/>
    </source>
</evidence>
<keyword evidence="5" id="KW-0479">Metal-binding</keyword>
<dbReference type="GO" id="GO:0003872">
    <property type="term" value="F:6-phosphofructokinase activity"/>
    <property type="evidence" value="ECO:0007669"/>
    <property type="project" value="InterPro"/>
</dbReference>
<dbReference type="InterPro" id="IPR035966">
    <property type="entry name" value="PKF_sf"/>
</dbReference>
<evidence type="ECO:0000256" key="1">
    <source>
        <dbReference type="ARBA" id="ARBA00001946"/>
    </source>
</evidence>
<evidence type="ECO:0000313" key="11">
    <source>
        <dbReference type="EMBL" id="QBD77806.1"/>
    </source>
</evidence>
<evidence type="ECO:0000256" key="6">
    <source>
        <dbReference type="ARBA" id="ARBA00022777"/>
    </source>
</evidence>
<keyword evidence="12" id="KW-1185">Reference proteome</keyword>
<accession>A0A4P6JSH2</accession>
<protein>
    <submittedName>
        <fullName evidence="11">6-phosphofructokinase</fullName>
    </submittedName>
</protein>
<keyword evidence="6 11" id="KW-0418">Kinase</keyword>
<evidence type="ECO:0000313" key="12">
    <source>
        <dbReference type="Proteomes" id="UP000290365"/>
    </source>
</evidence>
<evidence type="ECO:0000259" key="10">
    <source>
        <dbReference type="Pfam" id="PF00365"/>
    </source>
</evidence>
<dbReference type="GO" id="GO:0005945">
    <property type="term" value="C:6-phosphofructokinase complex"/>
    <property type="evidence" value="ECO:0007669"/>
    <property type="project" value="TreeGrafter"/>
</dbReference>
<dbReference type="GO" id="GO:0061621">
    <property type="term" value="P:canonical glycolysis"/>
    <property type="evidence" value="ECO:0007669"/>
    <property type="project" value="TreeGrafter"/>
</dbReference>
<dbReference type="GO" id="GO:0042802">
    <property type="term" value="F:identical protein binding"/>
    <property type="evidence" value="ECO:0007669"/>
    <property type="project" value="TreeGrafter"/>
</dbReference>
<evidence type="ECO:0000256" key="3">
    <source>
        <dbReference type="ARBA" id="ARBA00022490"/>
    </source>
</evidence>
<dbReference type="KEGG" id="kbs:EPA93_18125"/>
<dbReference type="GO" id="GO:0070095">
    <property type="term" value="F:fructose-6-phosphate binding"/>
    <property type="evidence" value="ECO:0007669"/>
    <property type="project" value="TreeGrafter"/>
</dbReference>
<dbReference type="AlphaFoldDB" id="A0A4P6JSH2"/>
<dbReference type="GO" id="GO:0046872">
    <property type="term" value="F:metal ion binding"/>
    <property type="evidence" value="ECO:0007669"/>
    <property type="project" value="UniProtKB-KW"/>
</dbReference>
<evidence type="ECO:0000256" key="9">
    <source>
        <dbReference type="ARBA" id="ARBA00038478"/>
    </source>
</evidence>
<dbReference type="EMBL" id="CP035758">
    <property type="protein sequence ID" value="QBD77806.1"/>
    <property type="molecule type" value="Genomic_DNA"/>
</dbReference>
<evidence type="ECO:0000256" key="4">
    <source>
        <dbReference type="ARBA" id="ARBA00022679"/>
    </source>
</evidence>
<keyword evidence="3" id="KW-0963">Cytoplasm</keyword>
<dbReference type="UniPathway" id="UPA00109">
    <property type="reaction ID" value="UER00182"/>
</dbReference>
<dbReference type="RefSeq" id="WP_129888859.1">
    <property type="nucleotide sequence ID" value="NZ_CP035758.1"/>
</dbReference>
<dbReference type="GO" id="GO:0016208">
    <property type="term" value="F:AMP binding"/>
    <property type="evidence" value="ECO:0007669"/>
    <property type="project" value="TreeGrafter"/>
</dbReference>
<gene>
    <name evidence="11" type="ORF">EPA93_18125</name>
</gene>
<dbReference type="GO" id="GO:0030388">
    <property type="term" value="P:fructose 1,6-bisphosphate metabolic process"/>
    <property type="evidence" value="ECO:0007669"/>
    <property type="project" value="TreeGrafter"/>
</dbReference>
<evidence type="ECO:0000256" key="7">
    <source>
        <dbReference type="ARBA" id="ARBA00022842"/>
    </source>
</evidence>